<dbReference type="Proteomes" id="UP000315388">
    <property type="component" value="Unassembled WGS sequence"/>
</dbReference>
<name>A0A502BLK2_9HYPH</name>
<keyword evidence="2" id="KW-1185">Reference proteome</keyword>
<protein>
    <recommendedName>
        <fullName evidence="3">DUF3830 family protein</fullName>
    </recommendedName>
</protein>
<dbReference type="EMBL" id="VEWJ01000009">
    <property type="protein sequence ID" value="TPF74707.1"/>
    <property type="molecule type" value="Genomic_DNA"/>
</dbReference>
<dbReference type="OrthoDB" id="8153125at2"/>
<evidence type="ECO:0000313" key="1">
    <source>
        <dbReference type="EMBL" id="TPF74707.1"/>
    </source>
</evidence>
<dbReference type="RefSeq" id="WP_140905693.1">
    <property type="nucleotide sequence ID" value="NZ_JBHTMD010000022.1"/>
</dbReference>
<organism evidence="1 2">
    <name type="scientific">Brucella gallinifaecis</name>
    <dbReference type="NCBI Taxonomy" id="215590"/>
    <lineage>
        <taxon>Bacteria</taxon>
        <taxon>Pseudomonadati</taxon>
        <taxon>Pseudomonadota</taxon>
        <taxon>Alphaproteobacteria</taxon>
        <taxon>Hyphomicrobiales</taxon>
        <taxon>Brucellaceae</taxon>
        <taxon>Brucella/Ochrobactrum group</taxon>
        <taxon>Brucella</taxon>
    </lineage>
</organism>
<accession>A0A502BLK2</accession>
<comment type="caution">
    <text evidence="1">The sequence shown here is derived from an EMBL/GenBank/DDBJ whole genome shotgun (WGS) entry which is preliminary data.</text>
</comment>
<dbReference type="AlphaFoldDB" id="A0A502BLK2"/>
<sequence length="301" mass="33720">MTSIYFRFEGQDHEIELATEHSPLAIGKLLASMPSSVDIHCAKIAGQHIFWHAPFLADVEKATDILTLPAGTFLYWPERQFLELIYGDLQAEKAQVSVLGRLTGDIEWLREMGRRVVEDHGKQIIRAELIPTEEAKALATAEDAAVSEGLSILRAARQDVWEKEPEDVAVLLNRSGMMLPYGPLAMAEGELRKLHELLWRLRSGTTYYAGEQKSDLAIFLIDAFVARIDGFCGMVGCGAILENACQLLRDEPEYQAEILDELVLYTGRVAAWLDLYIPWNSLNEVVLQTLELQGLRGAHSR</sequence>
<dbReference type="Gene3D" id="2.40.100.20">
    <property type="match status" value="1"/>
</dbReference>
<evidence type="ECO:0008006" key="3">
    <source>
        <dbReference type="Google" id="ProtNLM"/>
    </source>
</evidence>
<proteinExistence type="predicted"/>
<evidence type="ECO:0000313" key="2">
    <source>
        <dbReference type="Proteomes" id="UP000315388"/>
    </source>
</evidence>
<dbReference type="SUPFAM" id="SSF50891">
    <property type="entry name" value="Cyclophilin-like"/>
    <property type="match status" value="1"/>
</dbReference>
<reference evidence="1 2" key="1">
    <citation type="journal article" date="2003" name="Int. J. Syst. Evol. Microbiol.">
        <title>Towards a standardized format for the description of a novel species (of an established genus): Ochrobactrum gallinifaecis sp. nov.</title>
        <authorList>
            <person name="Kampfer P."/>
            <person name="Buczolits S."/>
            <person name="Albrecht A."/>
            <person name="Busse H.J."/>
            <person name="Stackebrandt E."/>
        </authorList>
    </citation>
    <scope>NUCLEOTIDE SEQUENCE [LARGE SCALE GENOMIC DNA]</scope>
    <source>
        <strain evidence="1 2">ISO 196</strain>
    </source>
</reference>
<gene>
    <name evidence="1" type="ORF">FHY56_13345</name>
</gene>
<dbReference type="InterPro" id="IPR029000">
    <property type="entry name" value="Cyclophilin-like_dom_sf"/>
</dbReference>